<evidence type="ECO:0000313" key="10">
    <source>
        <dbReference type="Proteomes" id="UP001519349"/>
    </source>
</evidence>
<comment type="caution">
    <text evidence="9">The sequence shown here is derived from an EMBL/GenBank/DDBJ whole genome shotgun (WGS) entry which is preliminary data.</text>
</comment>
<evidence type="ECO:0000256" key="2">
    <source>
        <dbReference type="ARBA" id="ARBA00008335"/>
    </source>
</evidence>
<dbReference type="PROSITE" id="PS50850">
    <property type="entry name" value="MFS"/>
    <property type="match status" value="1"/>
</dbReference>
<feature type="transmembrane region" description="Helical" evidence="7">
    <location>
        <begin position="125"/>
        <end position="145"/>
    </location>
</feature>
<dbReference type="EMBL" id="QFAY01000023">
    <property type="protein sequence ID" value="MBP2621730.1"/>
    <property type="molecule type" value="Genomic_DNA"/>
</dbReference>
<evidence type="ECO:0000256" key="4">
    <source>
        <dbReference type="ARBA" id="ARBA00022692"/>
    </source>
</evidence>
<feature type="transmembrane region" description="Helical" evidence="7">
    <location>
        <begin position="92"/>
        <end position="113"/>
    </location>
</feature>
<keyword evidence="5 7" id="KW-1133">Transmembrane helix</keyword>
<feature type="transmembrane region" description="Helical" evidence="7">
    <location>
        <begin position="330"/>
        <end position="350"/>
    </location>
</feature>
<sequence length="387" mass="41699">MFHLLLAIIYLSFISLGLPDGLLGAAWPAMQGELAVPVSYMGIISMIISVGTIVSSLQSDRLSKWLGTGKVTAISVALTALALFGFSISHSFWLLCFFAIPYGLGAGSVDAALNNYVALHYSSKHMSWLHCMWGVGASAGPYIMAFALENGRAWTSGYLSVALIQIVLTAVLFISLPLWEKEKQTADEEGRKRPLSLKEIFRIAGAKEVMICFLCYCGLESTMGLWSASYLVAEKGLDAAQAAGFASLFYLGITIGRAINGFLAIRFNDTQLIRMGQVLIAMGIIVLFLPVSSALITLGGMLLIGLGCAPIYPCIIHSTPDHFGKDQSQAIIGVQMASAYVGTTLMPPLFGFLGNSTTLALFPYYLAFILLGMVWMHQALTHIHSQS</sequence>
<evidence type="ECO:0000256" key="5">
    <source>
        <dbReference type="ARBA" id="ARBA00022989"/>
    </source>
</evidence>
<proteinExistence type="inferred from homology"/>
<reference evidence="9 10" key="1">
    <citation type="submission" date="2018-05" db="EMBL/GenBank/DDBJ databases">
        <title>Draft genome sequence of Streptococcus panodentis CCUG 70867T.</title>
        <authorList>
            <person name="Salva-Serra F."/>
            <person name="Mendez V."/>
            <person name="Jaen-Luchoro D."/>
            <person name="Gonzales-Siles L."/>
            <person name="Karlsson R."/>
            <person name="Engstrom-Jakobsson H."/>
            <person name="Busquets A."/>
            <person name="Gomila M."/>
            <person name="Pineiro-Iglesias B."/>
            <person name="Bennasar-Figueras A."/>
            <person name="Seeger M."/>
            <person name="Moore E."/>
        </authorList>
    </citation>
    <scope>NUCLEOTIDE SEQUENCE [LARGE SCALE GENOMIC DNA]</scope>
    <source>
        <strain evidence="9 10">CCUG 70867</strain>
    </source>
</reference>
<dbReference type="SUPFAM" id="SSF103473">
    <property type="entry name" value="MFS general substrate transporter"/>
    <property type="match status" value="1"/>
</dbReference>
<comment type="subcellular location">
    <subcellularLocation>
        <location evidence="1">Cell membrane</location>
        <topology evidence="1">Multi-pass membrane protein</topology>
    </subcellularLocation>
</comment>
<accession>A0ABS5AYS1</accession>
<dbReference type="Pfam" id="PF07690">
    <property type="entry name" value="MFS_1"/>
    <property type="match status" value="1"/>
</dbReference>
<dbReference type="InterPro" id="IPR051788">
    <property type="entry name" value="MFS_Transporter"/>
</dbReference>
<evidence type="ECO:0000256" key="1">
    <source>
        <dbReference type="ARBA" id="ARBA00004651"/>
    </source>
</evidence>
<feature type="transmembrane region" description="Helical" evidence="7">
    <location>
        <begin position="362"/>
        <end position="380"/>
    </location>
</feature>
<feature type="transmembrane region" description="Helical" evidence="7">
    <location>
        <begin position="66"/>
        <end position="86"/>
    </location>
</feature>
<dbReference type="InterPro" id="IPR020846">
    <property type="entry name" value="MFS_dom"/>
</dbReference>
<organism evidence="9 10">
    <name type="scientific">Streptococcus panodentis</name>
    <dbReference type="NCBI Taxonomy" id="1581472"/>
    <lineage>
        <taxon>Bacteria</taxon>
        <taxon>Bacillati</taxon>
        <taxon>Bacillota</taxon>
        <taxon>Bacilli</taxon>
        <taxon>Lactobacillales</taxon>
        <taxon>Streptococcaceae</taxon>
        <taxon>Streptococcus</taxon>
    </lineage>
</organism>
<dbReference type="Proteomes" id="UP001519349">
    <property type="component" value="Unassembled WGS sequence"/>
</dbReference>
<keyword evidence="6 7" id="KW-0472">Membrane</keyword>
<feature type="transmembrane region" description="Helical" evidence="7">
    <location>
        <begin position="272"/>
        <end position="289"/>
    </location>
</feature>
<keyword evidence="4 7" id="KW-0812">Transmembrane</keyword>
<evidence type="ECO:0000256" key="3">
    <source>
        <dbReference type="ARBA" id="ARBA00022448"/>
    </source>
</evidence>
<feature type="domain" description="Major facilitator superfamily (MFS) profile" evidence="8">
    <location>
        <begin position="5"/>
        <end position="384"/>
    </location>
</feature>
<dbReference type="PANTHER" id="PTHR23514">
    <property type="entry name" value="BYPASS OF STOP CODON PROTEIN 6"/>
    <property type="match status" value="1"/>
</dbReference>
<evidence type="ECO:0000256" key="6">
    <source>
        <dbReference type="ARBA" id="ARBA00023136"/>
    </source>
</evidence>
<name>A0ABS5AYS1_9STRE</name>
<dbReference type="Gene3D" id="1.20.1250.20">
    <property type="entry name" value="MFS general substrate transporter like domains"/>
    <property type="match status" value="1"/>
</dbReference>
<feature type="transmembrane region" description="Helical" evidence="7">
    <location>
        <begin position="157"/>
        <end position="179"/>
    </location>
</feature>
<dbReference type="InterPro" id="IPR011701">
    <property type="entry name" value="MFS"/>
</dbReference>
<comment type="similarity">
    <text evidence="2">Belongs to the major facilitator superfamily.</text>
</comment>
<keyword evidence="10" id="KW-1185">Reference proteome</keyword>
<evidence type="ECO:0000256" key="7">
    <source>
        <dbReference type="SAM" id="Phobius"/>
    </source>
</evidence>
<protein>
    <submittedName>
        <fullName evidence="9">MFS transporter</fullName>
    </submittedName>
</protein>
<feature type="transmembrane region" description="Helical" evidence="7">
    <location>
        <begin position="34"/>
        <end position="54"/>
    </location>
</feature>
<gene>
    <name evidence="9" type="ORF">DHL47_10455</name>
</gene>
<dbReference type="InterPro" id="IPR036259">
    <property type="entry name" value="MFS_trans_sf"/>
</dbReference>
<feature type="transmembrane region" description="Helical" evidence="7">
    <location>
        <begin position="239"/>
        <end position="260"/>
    </location>
</feature>
<evidence type="ECO:0000259" key="8">
    <source>
        <dbReference type="PROSITE" id="PS50850"/>
    </source>
</evidence>
<keyword evidence="3" id="KW-0813">Transport</keyword>
<evidence type="ECO:0000313" key="9">
    <source>
        <dbReference type="EMBL" id="MBP2621730.1"/>
    </source>
</evidence>
<dbReference type="PANTHER" id="PTHR23514:SF3">
    <property type="entry name" value="BYPASS OF STOP CODON PROTEIN 6"/>
    <property type="match status" value="1"/>
</dbReference>
<dbReference type="RefSeq" id="WP_209551786.1">
    <property type="nucleotide sequence ID" value="NZ_QFAY01000023.1"/>
</dbReference>